<evidence type="ECO:0000313" key="4">
    <source>
        <dbReference type="EMBL" id="MBB3971838.1"/>
    </source>
</evidence>
<dbReference type="SUPFAM" id="SSF140990">
    <property type="entry name" value="FtsH protease domain-like"/>
    <property type="match status" value="1"/>
</dbReference>
<feature type="domain" description="AAA+ ATPase" evidence="3">
    <location>
        <begin position="279"/>
        <end position="421"/>
    </location>
</feature>
<dbReference type="Gene3D" id="3.40.50.300">
    <property type="entry name" value="P-loop containing nucleotide triphosphate hydrolases"/>
    <property type="match status" value="1"/>
</dbReference>
<dbReference type="InterPro" id="IPR003960">
    <property type="entry name" value="ATPase_AAA_CS"/>
</dbReference>
<feature type="region of interest" description="Disordered" evidence="2">
    <location>
        <begin position="1"/>
        <end position="74"/>
    </location>
</feature>
<comment type="similarity">
    <text evidence="1">Belongs to the AAA ATPase family.</text>
</comment>
<dbReference type="InterPro" id="IPR003593">
    <property type="entry name" value="AAA+_ATPase"/>
</dbReference>
<evidence type="ECO:0000256" key="2">
    <source>
        <dbReference type="SAM" id="MobiDB-lite"/>
    </source>
</evidence>
<dbReference type="GO" id="GO:0005886">
    <property type="term" value="C:plasma membrane"/>
    <property type="evidence" value="ECO:0007669"/>
    <property type="project" value="TreeGrafter"/>
</dbReference>
<sequence length="670" mass="71963">MTSSKASRSAAADTPKGKTLSTSVSLARLDRSPHAPADKETAQVIDEPLLPFIEGASDDDTDPDDDLDGPDPQLSPSAAFARAAIVELLPRRVWRAFERGKPLVVVVEAPTPDWVPQLGRAAGELWPLCRIIAMNKAPSRFEQLVTLPADRPVLAITNNPAWLPAGYVDAADLRVRLRLTPRIAREGLRLALGRSAAVTPRDVAGLDLPDLMLAVRPRSSAAAAVRRMRRTAERRIAVRADHATPTLEQLKGYGGAMAEIETIIAEARDWIAADAAGAPPPSMLLHGAPGTGMTMLARSIARTLGLPIVTTSVSEWFARTEGNLGDVAKAAQTFFDWLTAAAPAIGFLDELDALPDRERLSDRGRDWWTPVITGVLLMIDRVRAERPSVILIGATNHIDRLDGALKRPGRFDRHIEIRPPETVEELSEVLRHHLGDDLRDHDVTRAARLGLGATGAEAEGWVKQARQRARVASRSITLADLIDAIAPPDATPLELRRAIALHEAAHAVVGLALGRKLLSVSIVSRGAMGGVTTFAADTGVLSRGDIERDVKTTLAGRAADVLFSGGATTGATSDLRHATALVTAVHASFGLADTLLSRVPPERAEKALALDPELRRIVSKDLERLMGETMELVSAREAEVRTLGELLLEQRCLIGGACAVGLRRKWPLGD</sequence>
<dbReference type="Pfam" id="PF00004">
    <property type="entry name" value="AAA"/>
    <property type="match status" value="1"/>
</dbReference>
<keyword evidence="1" id="KW-0067">ATP-binding</keyword>
<protein>
    <recommendedName>
        <fullName evidence="3">AAA+ ATPase domain-containing protein</fullName>
    </recommendedName>
</protein>
<dbReference type="Gene3D" id="1.20.58.760">
    <property type="entry name" value="Peptidase M41"/>
    <property type="match status" value="1"/>
</dbReference>
<evidence type="ECO:0000256" key="1">
    <source>
        <dbReference type="RuleBase" id="RU003651"/>
    </source>
</evidence>
<dbReference type="GO" id="GO:0006508">
    <property type="term" value="P:proteolysis"/>
    <property type="evidence" value="ECO:0007669"/>
    <property type="project" value="InterPro"/>
</dbReference>
<name>A0A7W6GEA5_9HYPH</name>
<dbReference type="CDD" id="cd19481">
    <property type="entry name" value="RecA-like_protease"/>
    <property type="match status" value="1"/>
</dbReference>
<reference evidence="4 5" key="1">
    <citation type="submission" date="2020-08" db="EMBL/GenBank/DDBJ databases">
        <title>Genomic Encyclopedia of Type Strains, Phase IV (KMG-IV): sequencing the most valuable type-strain genomes for metagenomic binning, comparative biology and taxonomic classification.</title>
        <authorList>
            <person name="Goeker M."/>
        </authorList>
    </citation>
    <scope>NUCLEOTIDE SEQUENCE [LARGE SCALE GENOMIC DNA]</scope>
    <source>
        <strain evidence="4 5">DSM 25481</strain>
    </source>
</reference>
<dbReference type="EMBL" id="JACIDR010000001">
    <property type="protein sequence ID" value="MBB3971838.1"/>
    <property type="molecule type" value="Genomic_DNA"/>
</dbReference>
<dbReference type="AlphaFoldDB" id="A0A7W6GEA5"/>
<evidence type="ECO:0000313" key="5">
    <source>
        <dbReference type="Proteomes" id="UP000528964"/>
    </source>
</evidence>
<comment type="caution">
    <text evidence="4">The sequence shown here is derived from an EMBL/GenBank/DDBJ whole genome shotgun (WGS) entry which is preliminary data.</text>
</comment>
<dbReference type="SMART" id="SM00382">
    <property type="entry name" value="AAA"/>
    <property type="match status" value="1"/>
</dbReference>
<keyword evidence="5" id="KW-1185">Reference proteome</keyword>
<dbReference type="GO" id="GO:0004222">
    <property type="term" value="F:metalloendopeptidase activity"/>
    <property type="evidence" value="ECO:0007669"/>
    <property type="project" value="InterPro"/>
</dbReference>
<keyword evidence="1" id="KW-0547">Nucleotide-binding</keyword>
<proteinExistence type="inferred from homology"/>
<dbReference type="Pfam" id="PF01434">
    <property type="entry name" value="Peptidase_M41"/>
    <property type="match status" value="1"/>
</dbReference>
<organism evidence="4 5">
    <name type="scientific">Hansschlegelia beijingensis</name>
    <dbReference type="NCBI Taxonomy" id="1133344"/>
    <lineage>
        <taxon>Bacteria</taxon>
        <taxon>Pseudomonadati</taxon>
        <taxon>Pseudomonadota</taxon>
        <taxon>Alphaproteobacteria</taxon>
        <taxon>Hyphomicrobiales</taxon>
        <taxon>Methylopilaceae</taxon>
        <taxon>Hansschlegelia</taxon>
    </lineage>
</organism>
<dbReference type="Proteomes" id="UP000528964">
    <property type="component" value="Unassembled WGS sequence"/>
</dbReference>
<dbReference type="GO" id="GO:0030163">
    <property type="term" value="P:protein catabolic process"/>
    <property type="evidence" value="ECO:0007669"/>
    <property type="project" value="TreeGrafter"/>
</dbReference>
<dbReference type="InterPro" id="IPR000642">
    <property type="entry name" value="Peptidase_M41"/>
</dbReference>
<dbReference type="PANTHER" id="PTHR23076:SF97">
    <property type="entry name" value="ATP-DEPENDENT ZINC METALLOPROTEASE YME1L1"/>
    <property type="match status" value="1"/>
</dbReference>
<gene>
    <name evidence="4" type="ORF">GGR24_000471</name>
</gene>
<feature type="compositionally biased region" description="Acidic residues" evidence="2">
    <location>
        <begin position="56"/>
        <end position="69"/>
    </location>
</feature>
<accession>A0A7W6GEA5</accession>
<dbReference type="GO" id="GO:0005524">
    <property type="term" value="F:ATP binding"/>
    <property type="evidence" value="ECO:0007669"/>
    <property type="project" value="UniProtKB-KW"/>
</dbReference>
<dbReference type="RefSeq" id="WP_183393682.1">
    <property type="nucleotide sequence ID" value="NZ_JACIDR010000001.1"/>
</dbReference>
<dbReference type="PANTHER" id="PTHR23076">
    <property type="entry name" value="METALLOPROTEASE M41 FTSH"/>
    <property type="match status" value="1"/>
</dbReference>
<dbReference type="InterPro" id="IPR037219">
    <property type="entry name" value="Peptidase_M41-like"/>
</dbReference>
<evidence type="ECO:0000259" key="3">
    <source>
        <dbReference type="SMART" id="SM00382"/>
    </source>
</evidence>
<feature type="compositionally biased region" description="Basic and acidic residues" evidence="2">
    <location>
        <begin position="28"/>
        <end position="41"/>
    </location>
</feature>
<dbReference type="PROSITE" id="PS00674">
    <property type="entry name" value="AAA"/>
    <property type="match status" value="1"/>
</dbReference>
<dbReference type="InterPro" id="IPR003959">
    <property type="entry name" value="ATPase_AAA_core"/>
</dbReference>
<dbReference type="InterPro" id="IPR027417">
    <property type="entry name" value="P-loop_NTPase"/>
</dbReference>
<dbReference type="SUPFAM" id="SSF52540">
    <property type="entry name" value="P-loop containing nucleoside triphosphate hydrolases"/>
    <property type="match status" value="1"/>
</dbReference>
<dbReference type="GO" id="GO:0016887">
    <property type="term" value="F:ATP hydrolysis activity"/>
    <property type="evidence" value="ECO:0007669"/>
    <property type="project" value="InterPro"/>
</dbReference>
<dbReference type="GO" id="GO:0004176">
    <property type="term" value="F:ATP-dependent peptidase activity"/>
    <property type="evidence" value="ECO:0007669"/>
    <property type="project" value="InterPro"/>
</dbReference>